<organism evidence="8 9">
    <name type="scientific">Enterococcus phoeniculicola ATCC BAA-412</name>
    <dbReference type="NCBI Taxonomy" id="1158610"/>
    <lineage>
        <taxon>Bacteria</taxon>
        <taxon>Bacillati</taxon>
        <taxon>Bacillota</taxon>
        <taxon>Bacilli</taxon>
        <taxon>Lactobacillales</taxon>
        <taxon>Enterococcaceae</taxon>
        <taxon>Enterococcus</taxon>
    </lineage>
</organism>
<evidence type="ECO:0000256" key="1">
    <source>
        <dbReference type="ARBA" id="ARBA00004141"/>
    </source>
</evidence>
<evidence type="ECO:0000256" key="3">
    <source>
        <dbReference type="ARBA" id="ARBA00022692"/>
    </source>
</evidence>
<reference evidence="8 9" key="1">
    <citation type="submission" date="2013-02" db="EMBL/GenBank/DDBJ databases">
        <title>The Genome Sequence of Enterococcus phoeniculicola BAA-412.</title>
        <authorList>
            <consortium name="The Broad Institute Genome Sequencing Platform"/>
            <consortium name="The Broad Institute Genome Sequencing Center for Infectious Disease"/>
            <person name="Earl A.M."/>
            <person name="Gilmore M.S."/>
            <person name="Lebreton F."/>
            <person name="Walker B."/>
            <person name="Young S.K."/>
            <person name="Zeng Q."/>
            <person name="Gargeya S."/>
            <person name="Fitzgerald M."/>
            <person name="Haas B."/>
            <person name="Abouelleil A."/>
            <person name="Alvarado L."/>
            <person name="Arachchi H.M."/>
            <person name="Berlin A.M."/>
            <person name="Chapman S.B."/>
            <person name="Dewar J."/>
            <person name="Goldberg J."/>
            <person name="Griggs A."/>
            <person name="Gujja S."/>
            <person name="Hansen M."/>
            <person name="Howarth C."/>
            <person name="Imamovic A."/>
            <person name="Larimer J."/>
            <person name="McCowan C."/>
            <person name="Murphy C."/>
            <person name="Neiman D."/>
            <person name="Pearson M."/>
            <person name="Priest M."/>
            <person name="Roberts A."/>
            <person name="Saif S."/>
            <person name="Shea T."/>
            <person name="Sisk P."/>
            <person name="Sykes S."/>
            <person name="Wortman J."/>
            <person name="Nusbaum C."/>
            <person name="Birren B."/>
        </authorList>
    </citation>
    <scope>NUCLEOTIDE SEQUENCE [LARGE SCALE GENOMIC DNA]</scope>
    <source>
        <strain evidence="8 9">ATCC BAA-412</strain>
    </source>
</reference>
<evidence type="ECO:0000259" key="7">
    <source>
        <dbReference type="Pfam" id="PF04138"/>
    </source>
</evidence>
<keyword evidence="5 6" id="KW-0472">Membrane</keyword>
<proteinExistence type="inferred from homology"/>
<dbReference type="EMBL" id="AJAT01000007">
    <property type="protein sequence ID" value="EOL48984.1"/>
    <property type="molecule type" value="Genomic_DNA"/>
</dbReference>
<evidence type="ECO:0000256" key="6">
    <source>
        <dbReference type="SAM" id="Phobius"/>
    </source>
</evidence>
<dbReference type="PANTHER" id="PTHR38459:SF5">
    <property type="entry name" value="CELL WALL TEICHOIC ACID GLYCOSYLATION PROTEIN GTCA"/>
    <property type="match status" value="1"/>
</dbReference>
<dbReference type="PANTHER" id="PTHR38459">
    <property type="entry name" value="PROPHAGE BACTOPRENOL-LINKED GLUCOSE TRANSLOCASE HOMOLOG"/>
    <property type="match status" value="1"/>
</dbReference>
<evidence type="ECO:0000256" key="2">
    <source>
        <dbReference type="ARBA" id="ARBA00009399"/>
    </source>
</evidence>
<dbReference type="HOGENOM" id="CLU_083873_1_1_9"/>
<feature type="domain" description="GtrA/DPMS transmembrane" evidence="7">
    <location>
        <begin position="22"/>
        <end position="139"/>
    </location>
</feature>
<name>R3U4X1_9ENTE</name>
<dbReference type="eggNOG" id="COG2246">
    <property type="taxonomic scope" value="Bacteria"/>
</dbReference>
<keyword evidence="4 6" id="KW-1133">Transmembrane helix</keyword>
<evidence type="ECO:0000256" key="4">
    <source>
        <dbReference type="ARBA" id="ARBA00022989"/>
    </source>
</evidence>
<accession>R3U4X1</accession>
<gene>
    <name evidence="8" type="ORF">UC3_00537</name>
</gene>
<protein>
    <recommendedName>
        <fullName evidence="7">GtrA/DPMS transmembrane domain-containing protein</fullName>
    </recommendedName>
</protein>
<dbReference type="InterPro" id="IPR007267">
    <property type="entry name" value="GtrA_DPMS_TM"/>
</dbReference>
<keyword evidence="9" id="KW-1185">Reference proteome</keyword>
<comment type="caution">
    <text evidence="8">The sequence shown here is derived from an EMBL/GenBank/DDBJ whole genome shotgun (WGS) entry which is preliminary data.</text>
</comment>
<feature type="transmembrane region" description="Helical" evidence="6">
    <location>
        <begin position="47"/>
        <end position="66"/>
    </location>
</feature>
<dbReference type="AlphaFoldDB" id="R3U4X1"/>
<dbReference type="RefSeq" id="WP_010767210.1">
    <property type="nucleotide sequence ID" value="NZ_ASWE01000004.1"/>
</dbReference>
<dbReference type="InterPro" id="IPR051401">
    <property type="entry name" value="GtrA_CellWall_Glycosyl"/>
</dbReference>
<feature type="transmembrane region" description="Helical" evidence="6">
    <location>
        <begin position="78"/>
        <end position="95"/>
    </location>
</feature>
<dbReference type="PATRIC" id="fig|1158610.3.peg.510"/>
<evidence type="ECO:0000313" key="9">
    <source>
        <dbReference type="Proteomes" id="UP000013785"/>
    </source>
</evidence>
<dbReference type="GO" id="GO:0005886">
    <property type="term" value="C:plasma membrane"/>
    <property type="evidence" value="ECO:0007669"/>
    <property type="project" value="TreeGrafter"/>
</dbReference>
<sequence length="162" mass="19067">MNRVKSVINTLEKKGYLEIFLYVFFGGLTTLVNFIVYFICRELFQSDFIISNTISWILSVTFAFVTNKLWVFHSKTDSFIALLIEFFKFVFYRLLSFGIDMGSMFILLKWLDLNDYIAKAVTQILVIVSNYFFSKLFIFKNTDKIIEVSDDEKKDESQAKKL</sequence>
<comment type="subcellular location">
    <subcellularLocation>
        <location evidence="1">Membrane</location>
        <topology evidence="1">Multi-pass membrane protein</topology>
    </subcellularLocation>
</comment>
<dbReference type="GO" id="GO:0000271">
    <property type="term" value="P:polysaccharide biosynthetic process"/>
    <property type="evidence" value="ECO:0007669"/>
    <property type="project" value="InterPro"/>
</dbReference>
<evidence type="ECO:0000256" key="5">
    <source>
        <dbReference type="ARBA" id="ARBA00023136"/>
    </source>
</evidence>
<dbReference type="Proteomes" id="UP000013785">
    <property type="component" value="Unassembled WGS sequence"/>
</dbReference>
<dbReference type="Pfam" id="PF04138">
    <property type="entry name" value="GtrA_DPMS_TM"/>
    <property type="match status" value="1"/>
</dbReference>
<feature type="transmembrane region" description="Helical" evidence="6">
    <location>
        <begin position="116"/>
        <end position="133"/>
    </location>
</feature>
<comment type="similarity">
    <text evidence="2">Belongs to the GtrA family.</text>
</comment>
<keyword evidence="3 6" id="KW-0812">Transmembrane</keyword>
<evidence type="ECO:0000313" key="8">
    <source>
        <dbReference type="EMBL" id="EOL48984.1"/>
    </source>
</evidence>
<feature type="transmembrane region" description="Helical" evidence="6">
    <location>
        <begin position="20"/>
        <end position="40"/>
    </location>
</feature>